<name>A0A7X6M7T9_9ACTN</name>
<gene>
    <name evidence="1" type="ORF">HGB44_00375</name>
</gene>
<dbReference type="AlphaFoldDB" id="A0A7X6M7T9"/>
<dbReference type="EMBL" id="JAAXPG010000001">
    <property type="protein sequence ID" value="NKY96141.1"/>
    <property type="molecule type" value="Genomic_DNA"/>
</dbReference>
<comment type="caution">
    <text evidence="1">The sequence shown here is derived from an EMBL/GenBank/DDBJ whole genome shotgun (WGS) entry which is preliminary data.</text>
</comment>
<evidence type="ECO:0000313" key="1">
    <source>
        <dbReference type="EMBL" id="NKY96141.1"/>
    </source>
</evidence>
<sequence length="57" mass="6777">MRKCSARRRRHRGARPYLVRYELLVEAASAVTARPLARWRPAELDALTELVSIWRDW</sequence>
<reference evidence="1 2" key="1">
    <citation type="submission" date="2020-04" db="EMBL/GenBank/DDBJ databases">
        <title>MicrobeNet Type strains.</title>
        <authorList>
            <person name="Nicholson A.C."/>
        </authorList>
    </citation>
    <scope>NUCLEOTIDE SEQUENCE [LARGE SCALE GENOMIC DNA]</scope>
    <source>
        <strain evidence="1 2">ATCC 23612</strain>
    </source>
</reference>
<evidence type="ECO:0000313" key="2">
    <source>
        <dbReference type="Proteomes" id="UP000553209"/>
    </source>
</evidence>
<keyword evidence="2" id="KW-1185">Reference proteome</keyword>
<organism evidence="1 2">
    <name type="scientific">Nocardiopsis alborubida</name>
    <dbReference type="NCBI Taxonomy" id="146802"/>
    <lineage>
        <taxon>Bacteria</taxon>
        <taxon>Bacillati</taxon>
        <taxon>Actinomycetota</taxon>
        <taxon>Actinomycetes</taxon>
        <taxon>Streptosporangiales</taxon>
        <taxon>Nocardiopsidaceae</taxon>
        <taxon>Nocardiopsis</taxon>
    </lineage>
</organism>
<dbReference type="RefSeq" id="WP_168443868.1">
    <property type="nucleotide sequence ID" value="NZ_JAAXPG010000001.1"/>
</dbReference>
<protein>
    <submittedName>
        <fullName evidence="1">Uncharacterized protein</fullName>
    </submittedName>
</protein>
<proteinExistence type="predicted"/>
<dbReference type="Proteomes" id="UP000553209">
    <property type="component" value="Unassembled WGS sequence"/>
</dbReference>
<accession>A0A7X6M7T9</accession>